<evidence type="ECO:0000256" key="2">
    <source>
        <dbReference type="ARBA" id="ARBA00012438"/>
    </source>
</evidence>
<name>A0ABV8HL82_9ACTN</name>
<evidence type="ECO:0000313" key="13">
    <source>
        <dbReference type="Proteomes" id="UP001595765"/>
    </source>
</evidence>
<keyword evidence="4" id="KW-0808">Transferase</keyword>
<dbReference type="InterPro" id="IPR011712">
    <property type="entry name" value="Sig_transdc_His_kin_sub3_dim/P"/>
</dbReference>
<keyword evidence="10" id="KW-1133">Transmembrane helix</keyword>
<evidence type="ECO:0000256" key="6">
    <source>
        <dbReference type="ARBA" id="ARBA00022777"/>
    </source>
</evidence>
<evidence type="ECO:0000313" key="12">
    <source>
        <dbReference type="EMBL" id="MFC4031652.1"/>
    </source>
</evidence>
<dbReference type="GO" id="GO:0016301">
    <property type="term" value="F:kinase activity"/>
    <property type="evidence" value="ECO:0007669"/>
    <property type="project" value="UniProtKB-KW"/>
</dbReference>
<keyword evidence="10" id="KW-0472">Membrane</keyword>
<feature type="transmembrane region" description="Helical" evidence="10">
    <location>
        <begin position="94"/>
        <end position="115"/>
    </location>
</feature>
<dbReference type="Proteomes" id="UP001595765">
    <property type="component" value="Unassembled WGS sequence"/>
</dbReference>
<dbReference type="CDD" id="cd16917">
    <property type="entry name" value="HATPase_UhpB-NarQ-NarX-like"/>
    <property type="match status" value="1"/>
</dbReference>
<dbReference type="SMART" id="SM00387">
    <property type="entry name" value="HATPase_c"/>
    <property type="match status" value="1"/>
</dbReference>
<dbReference type="RefSeq" id="WP_386427953.1">
    <property type="nucleotide sequence ID" value="NZ_JBHSBB010000008.1"/>
</dbReference>
<keyword evidence="8" id="KW-0902">Two-component regulatory system</keyword>
<keyword evidence="3" id="KW-0597">Phosphoprotein</keyword>
<evidence type="ECO:0000256" key="8">
    <source>
        <dbReference type="ARBA" id="ARBA00023012"/>
    </source>
</evidence>
<evidence type="ECO:0000256" key="3">
    <source>
        <dbReference type="ARBA" id="ARBA00022553"/>
    </source>
</evidence>
<keyword evidence="6 12" id="KW-0418">Kinase</keyword>
<evidence type="ECO:0000256" key="4">
    <source>
        <dbReference type="ARBA" id="ARBA00022679"/>
    </source>
</evidence>
<organism evidence="12 13">
    <name type="scientific">Streptomyces polygonati</name>
    <dbReference type="NCBI Taxonomy" id="1617087"/>
    <lineage>
        <taxon>Bacteria</taxon>
        <taxon>Bacillati</taxon>
        <taxon>Actinomycetota</taxon>
        <taxon>Actinomycetes</taxon>
        <taxon>Kitasatosporales</taxon>
        <taxon>Streptomycetaceae</taxon>
        <taxon>Streptomyces</taxon>
    </lineage>
</organism>
<feature type="transmembrane region" description="Helical" evidence="10">
    <location>
        <begin position="68"/>
        <end position="87"/>
    </location>
</feature>
<dbReference type="PANTHER" id="PTHR24421:SF10">
    <property type="entry name" value="NITRATE_NITRITE SENSOR PROTEIN NARQ"/>
    <property type="match status" value="1"/>
</dbReference>
<dbReference type="InterPro" id="IPR005467">
    <property type="entry name" value="His_kinase_dom"/>
</dbReference>
<evidence type="ECO:0000256" key="1">
    <source>
        <dbReference type="ARBA" id="ARBA00000085"/>
    </source>
</evidence>
<evidence type="ECO:0000259" key="11">
    <source>
        <dbReference type="PROSITE" id="PS50109"/>
    </source>
</evidence>
<keyword evidence="10" id="KW-0812">Transmembrane</keyword>
<evidence type="ECO:0000256" key="9">
    <source>
        <dbReference type="SAM" id="MobiDB-lite"/>
    </source>
</evidence>
<sequence length="431" mass="45319">MSSPALPLDPLPAHPLAQRWLGFTQRMRGADRARPRRLDSLIAAVVALLGLADAFVQDPANPFQRLHGLPLPAVLAIIAGLALPLLWRRRAPGAVFSVVIAVCAVQWSLGVLLHSDLSVLVALYALARYATRPRLPWAAAATVAAATVLVLRVEVISQPLLSLFFVCGTATAAVALGLAVRIRQAHLAAVADRAARLETEREQRVQLAISAERGRVSREMHDIVGHTLAVIIGLADGGAALAGTAPERSGEALRIIAGTGRQALGELRRTLAALRDQPSGPEPAATRPTSAELAPQPGTADLSALLDRTRAAGPEVAFRTTGDIAAPTPGVQLAVYRIVQESLTNALKYAGPTTSLRVTLQVTPDRVHLRVQDSGPGERRAPTEPDRDGLGLIGIRERAVLSGGTATAGPRPGGGWTVAATLPLTPREERP</sequence>
<dbReference type="Pfam" id="PF02518">
    <property type="entry name" value="HATPase_c"/>
    <property type="match status" value="1"/>
</dbReference>
<dbReference type="Pfam" id="PF23539">
    <property type="entry name" value="DUF7134"/>
    <property type="match status" value="1"/>
</dbReference>
<dbReference type="Pfam" id="PF07730">
    <property type="entry name" value="HisKA_3"/>
    <property type="match status" value="1"/>
</dbReference>
<dbReference type="InterPro" id="IPR050482">
    <property type="entry name" value="Sensor_HK_TwoCompSys"/>
</dbReference>
<protein>
    <recommendedName>
        <fullName evidence="2">histidine kinase</fullName>
        <ecNumber evidence="2">2.7.13.3</ecNumber>
    </recommendedName>
</protein>
<dbReference type="PROSITE" id="PS50109">
    <property type="entry name" value="HIS_KIN"/>
    <property type="match status" value="1"/>
</dbReference>
<dbReference type="InterPro" id="IPR036890">
    <property type="entry name" value="HATPase_C_sf"/>
</dbReference>
<feature type="transmembrane region" description="Helical" evidence="10">
    <location>
        <begin position="38"/>
        <end position="56"/>
    </location>
</feature>
<keyword evidence="13" id="KW-1185">Reference proteome</keyword>
<dbReference type="EMBL" id="JBHSBB010000008">
    <property type="protein sequence ID" value="MFC4031652.1"/>
    <property type="molecule type" value="Genomic_DNA"/>
</dbReference>
<dbReference type="Gene3D" id="3.30.565.10">
    <property type="entry name" value="Histidine kinase-like ATPase, C-terminal domain"/>
    <property type="match status" value="1"/>
</dbReference>
<accession>A0ABV8HL82</accession>
<dbReference type="EC" id="2.7.13.3" evidence="2"/>
<feature type="transmembrane region" description="Helical" evidence="10">
    <location>
        <begin position="135"/>
        <end position="153"/>
    </location>
</feature>
<feature type="region of interest" description="Disordered" evidence="9">
    <location>
        <begin position="275"/>
        <end position="297"/>
    </location>
</feature>
<evidence type="ECO:0000256" key="7">
    <source>
        <dbReference type="ARBA" id="ARBA00022840"/>
    </source>
</evidence>
<feature type="region of interest" description="Disordered" evidence="9">
    <location>
        <begin position="403"/>
        <end position="431"/>
    </location>
</feature>
<dbReference type="InterPro" id="IPR003594">
    <property type="entry name" value="HATPase_dom"/>
</dbReference>
<comment type="catalytic activity">
    <reaction evidence="1">
        <text>ATP + protein L-histidine = ADP + protein N-phospho-L-histidine.</text>
        <dbReference type="EC" id="2.7.13.3"/>
    </reaction>
</comment>
<dbReference type="Gene3D" id="1.20.5.1930">
    <property type="match status" value="1"/>
</dbReference>
<dbReference type="SUPFAM" id="SSF55874">
    <property type="entry name" value="ATPase domain of HSP90 chaperone/DNA topoisomerase II/histidine kinase"/>
    <property type="match status" value="1"/>
</dbReference>
<gene>
    <name evidence="12" type="ORF">ACFO3J_09195</name>
</gene>
<keyword evidence="7" id="KW-0067">ATP-binding</keyword>
<feature type="transmembrane region" description="Helical" evidence="10">
    <location>
        <begin position="160"/>
        <end position="180"/>
    </location>
</feature>
<dbReference type="InterPro" id="IPR055558">
    <property type="entry name" value="DUF7134"/>
</dbReference>
<evidence type="ECO:0000256" key="10">
    <source>
        <dbReference type="SAM" id="Phobius"/>
    </source>
</evidence>
<keyword evidence="5" id="KW-0547">Nucleotide-binding</keyword>
<proteinExistence type="predicted"/>
<comment type="caution">
    <text evidence="12">The sequence shown here is derived from an EMBL/GenBank/DDBJ whole genome shotgun (WGS) entry which is preliminary data.</text>
</comment>
<dbReference type="PANTHER" id="PTHR24421">
    <property type="entry name" value="NITRATE/NITRITE SENSOR PROTEIN NARX-RELATED"/>
    <property type="match status" value="1"/>
</dbReference>
<reference evidence="13" key="1">
    <citation type="journal article" date="2019" name="Int. J. Syst. Evol. Microbiol.">
        <title>The Global Catalogue of Microorganisms (GCM) 10K type strain sequencing project: providing services to taxonomists for standard genome sequencing and annotation.</title>
        <authorList>
            <consortium name="The Broad Institute Genomics Platform"/>
            <consortium name="The Broad Institute Genome Sequencing Center for Infectious Disease"/>
            <person name="Wu L."/>
            <person name="Ma J."/>
        </authorList>
    </citation>
    <scope>NUCLEOTIDE SEQUENCE [LARGE SCALE GENOMIC DNA]</scope>
    <source>
        <strain evidence="13">CGMCC 4.7237</strain>
    </source>
</reference>
<evidence type="ECO:0000256" key="5">
    <source>
        <dbReference type="ARBA" id="ARBA00022741"/>
    </source>
</evidence>
<feature type="domain" description="Histidine kinase" evidence="11">
    <location>
        <begin position="335"/>
        <end position="426"/>
    </location>
</feature>